<reference evidence="4 5" key="1">
    <citation type="submission" date="2024-06" db="EMBL/GenBank/DDBJ databases">
        <title>The Natural Products Discovery Center: Release of the First 8490 Sequenced Strains for Exploring Actinobacteria Biosynthetic Diversity.</title>
        <authorList>
            <person name="Kalkreuter E."/>
            <person name="Kautsar S.A."/>
            <person name="Yang D."/>
            <person name="Bader C.D."/>
            <person name="Teijaro C.N."/>
            <person name="Fluegel L."/>
            <person name="Davis C.M."/>
            <person name="Simpson J.R."/>
            <person name="Lauterbach L."/>
            <person name="Steele A.D."/>
            <person name="Gui C."/>
            <person name="Meng S."/>
            <person name="Li G."/>
            <person name="Viehrig K."/>
            <person name="Ye F."/>
            <person name="Su P."/>
            <person name="Kiefer A.F."/>
            <person name="Nichols A."/>
            <person name="Cepeda A.J."/>
            <person name="Yan W."/>
            <person name="Fan B."/>
            <person name="Jiang Y."/>
            <person name="Adhikari A."/>
            <person name="Zheng C.-J."/>
            <person name="Schuster L."/>
            <person name="Cowan T.M."/>
            <person name="Smanski M.J."/>
            <person name="Chevrette M.G."/>
            <person name="De Carvalho L.P.S."/>
            <person name="Shen B."/>
        </authorList>
    </citation>
    <scope>NUCLEOTIDE SEQUENCE [LARGE SCALE GENOMIC DNA]</scope>
    <source>
        <strain evidence="4 5">NPDC050671</strain>
    </source>
</reference>
<evidence type="ECO:0000259" key="3">
    <source>
        <dbReference type="PROSITE" id="PS50977"/>
    </source>
</evidence>
<dbReference type="PRINTS" id="PR00455">
    <property type="entry name" value="HTHTETR"/>
</dbReference>
<feature type="DNA-binding region" description="H-T-H motif" evidence="2">
    <location>
        <begin position="35"/>
        <end position="54"/>
    </location>
</feature>
<proteinExistence type="predicted"/>
<sequence length="200" mass="22405">MVERWTRERRTEHTRGLLVDAAQEVFAAKGFGAASLDDIAAAAGYTRGAIYVHFKTKDDLFLAVHQRYWRHFFDNFTELLASVTEIGERELAEIAARWRRLAENGGTQQAALGYEFTLYLLRNPEARARVVPKQQQVQDELTAFIVDSLGRLGATLAMPASTFAQLLIATSDSIMLAAELHNADLYRPILEMYTAVITAP</sequence>
<feature type="domain" description="HTH tetR-type" evidence="3">
    <location>
        <begin position="12"/>
        <end position="72"/>
    </location>
</feature>
<dbReference type="SUPFAM" id="SSF46689">
    <property type="entry name" value="Homeodomain-like"/>
    <property type="match status" value="1"/>
</dbReference>
<keyword evidence="5" id="KW-1185">Reference proteome</keyword>
<dbReference type="InterPro" id="IPR050109">
    <property type="entry name" value="HTH-type_TetR-like_transc_reg"/>
</dbReference>
<name>A0ABV3F3P5_9NOCA</name>
<dbReference type="PANTHER" id="PTHR30055">
    <property type="entry name" value="HTH-TYPE TRANSCRIPTIONAL REGULATOR RUTR"/>
    <property type="match status" value="1"/>
</dbReference>
<protein>
    <submittedName>
        <fullName evidence="4">TetR family transcriptional regulator</fullName>
    </submittedName>
</protein>
<dbReference type="InterPro" id="IPR001647">
    <property type="entry name" value="HTH_TetR"/>
</dbReference>
<comment type="caution">
    <text evidence="4">The sequence shown here is derived from an EMBL/GenBank/DDBJ whole genome shotgun (WGS) entry which is preliminary data.</text>
</comment>
<dbReference type="Proteomes" id="UP001551658">
    <property type="component" value="Unassembled WGS sequence"/>
</dbReference>
<dbReference type="EMBL" id="JBFAIH010000002">
    <property type="protein sequence ID" value="MEV0362328.1"/>
    <property type="molecule type" value="Genomic_DNA"/>
</dbReference>
<accession>A0ABV3F3P5</accession>
<dbReference type="PROSITE" id="PS50977">
    <property type="entry name" value="HTH_TETR_2"/>
    <property type="match status" value="1"/>
</dbReference>
<dbReference type="Gene3D" id="1.10.357.10">
    <property type="entry name" value="Tetracycline Repressor, domain 2"/>
    <property type="match status" value="1"/>
</dbReference>
<evidence type="ECO:0000256" key="2">
    <source>
        <dbReference type="PROSITE-ProRule" id="PRU00335"/>
    </source>
</evidence>
<dbReference type="RefSeq" id="WP_357974591.1">
    <property type="nucleotide sequence ID" value="NZ_JBFAIH010000002.1"/>
</dbReference>
<evidence type="ECO:0000313" key="4">
    <source>
        <dbReference type="EMBL" id="MEV0362328.1"/>
    </source>
</evidence>
<evidence type="ECO:0000313" key="5">
    <source>
        <dbReference type="Proteomes" id="UP001551658"/>
    </source>
</evidence>
<gene>
    <name evidence="4" type="ORF">AB0H72_06450</name>
</gene>
<dbReference type="Pfam" id="PF00440">
    <property type="entry name" value="TetR_N"/>
    <property type="match status" value="1"/>
</dbReference>
<dbReference type="InterPro" id="IPR009057">
    <property type="entry name" value="Homeodomain-like_sf"/>
</dbReference>
<dbReference type="PANTHER" id="PTHR30055:SF241">
    <property type="entry name" value="TRANSCRIPTIONAL REGULATORY PROTEIN"/>
    <property type="match status" value="1"/>
</dbReference>
<keyword evidence="1 2" id="KW-0238">DNA-binding</keyword>
<organism evidence="4 5">
    <name type="scientific">Nocardia fusca</name>
    <dbReference type="NCBI Taxonomy" id="941183"/>
    <lineage>
        <taxon>Bacteria</taxon>
        <taxon>Bacillati</taxon>
        <taxon>Actinomycetota</taxon>
        <taxon>Actinomycetes</taxon>
        <taxon>Mycobacteriales</taxon>
        <taxon>Nocardiaceae</taxon>
        <taxon>Nocardia</taxon>
    </lineage>
</organism>
<evidence type="ECO:0000256" key="1">
    <source>
        <dbReference type="ARBA" id="ARBA00023125"/>
    </source>
</evidence>